<comment type="caution">
    <text evidence="1">The sequence shown here is derived from an EMBL/GenBank/DDBJ whole genome shotgun (WGS) entry which is preliminary data.</text>
</comment>
<evidence type="ECO:0008006" key="3">
    <source>
        <dbReference type="Google" id="ProtNLM"/>
    </source>
</evidence>
<name>A0ABV1AKI9_9FIRM</name>
<dbReference type="RefSeq" id="WP_291580455.1">
    <property type="nucleotide sequence ID" value="NZ_JBBMEI010000019.1"/>
</dbReference>
<evidence type="ECO:0000313" key="1">
    <source>
        <dbReference type="EMBL" id="MEQ2358215.1"/>
    </source>
</evidence>
<dbReference type="Proteomes" id="UP001446032">
    <property type="component" value="Unassembled WGS sequence"/>
</dbReference>
<proteinExistence type="predicted"/>
<protein>
    <recommendedName>
        <fullName evidence="3">Peptidase C39-like domain-containing protein</fullName>
    </recommendedName>
</protein>
<reference evidence="1 2" key="1">
    <citation type="submission" date="2024-03" db="EMBL/GenBank/DDBJ databases">
        <title>Human intestinal bacterial collection.</title>
        <authorList>
            <person name="Pauvert C."/>
            <person name="Hitch T.C.A."/>
            <person name="Clavel T."/>
        </authorList>
    </citation>
    <scope>NUCLEOTIDE SEQUENCE [LARGE SCALE GENOMIC DNA]</scope>
    <source>
        <strain evidence="1 2">CLA-AA-H95</strain>
    </source>
</reference>
<gene>
    <name evidence="1" type="ORF">WMO75_07695</name>
</gene>
<sequence length="209" mass="24702">MIQTGVHKKNELDYFFVEESYGGNQDLFPEVSMRDGGCGAVAACESCIYFARRADKKKLYPHKLEEITWEEYHDFAYIMKHYLCPRPNGIDTLELYMEGFGEYLKDVHEENLMMEAFHGTHAYEEAREAVMRQIDSDSPIPYLMLKHQNKNGHLEDYIWHWFILAGYEETEDDLMVKAVSYGEYKWFSLKELWDTGYDKKGGMILYHIK</sequence>
<accession>A0ABV1AKI9</accession>
<dbReference type="EMBL" id="JBBMEI010000019">
    <property type="protein sequence ID" value="MEQ2358215.1"/>
    <property type="molecule type" value="Genomic_DNA"/>
</dbReference>
<keyword evidence="2" id="KW-1185">Reference proteome</keyword>
<evidence type="ECO:0000313" key="2">
    <source>
        <dbReference type="Proteomes" id="UP001446032"/>
    </source>
</evidence>
<organism evidence="1 2">
    <name type="scientific">Blautia intestinihominis</name>
    <dbReference type="NCBI Taxonomy" id="3133152"/>
    <lineage>
        <taxon>Bacteria</taxon>
        <taxon>Bacillati</taxon>
        <taxon>Bacillota</taxon>
        <taxon>Clostridia</taxon>
        <taxon>Lachnospirales</taxon>
        <taxon>Lachnospiraceae</taxon>
        <taxon>Blautia</taxon>
    </lineage>
</organism>